<feature type="transmembrane region" description="Helical" evidence="6">
    <location>
        <begin position="91"/>
        <end position="113"/>
    </location>
</feature>
<feature type="transmembrane region" description="Helical" evidence="6">
    <location>
        <begin position="27"/>
        <end position="45"/>
    </location>
</feature>
<dbReference type="InterPro" id="IPR051611">
    <property type="entry name" value="ECF_transporter_component"/>
</dbReference>
<accession>A0A395XKD4</accession>
<evidence type="ECO:0000256" key="4">
    <source>
        <dbReference type="ARBA" id="ARBA00022989"/>
    </source>
</evidence>
<name>A0A395XKD4_9FIRM</name>
<keyword evidence="4 6" id="KW-1133">Transmembrane helix</keyword>
<dbReference type="AlphaFoldDB" id="A0A395XKD4"/>
<gene>
    <name evidence="7" type="ORF">DWV67_08435</name>
</gene>
<evidence type="ECO:0000313" key="7">
    <source>
        <dbReference type="EMBL" id="RGW53053.1"/>
    </source>
</evidence>
<dbReference type="PANTHER" id="PTHR34857:SF2">
    <property type="entry name" value="SLL0384 PROTEIN"/>
    <property type="match status" value="1"/>
</dbReference>
<organism evidence="7 8">
    <name type="scientific">Dorea formicigenerans</name>
    <dbReference type="NCBI Taxonomy" id="39486"/>
    <lineage>
        <taxon>Bacteria</taxon>
        <taxon>Bacillati</taxon>
        <taxon>Bacillota</taxon>
        <taxon>Clostridia</taxon>
        <taxon>Lachnospirales</taxon>
        <taxon>Lachnospiraceae</taxon>
        <taxon>Dorea</taxon>
    </lineage>
</organism>
<evidence type="ECO:0000313" key="8">
    <source>
        <dbReference type="Proteomes" id="UP000266376"/>
    </source>
</evidence>
<evidence type="ECO:0000256" key="5">
    <source>
        <dbReference type="ARBA" id="ARBA00023136"/>
    </source>
</evidence>
<dbReference type="CDD" id="cd16914">
    <property type="entry name" value="EcfT"/>
    <property type="match status" value="1"/>
</dbReference>
<keyword evidence="3 6" id="KW-0812">Transmembrane</keyword>
<dbReference type="PANTHER" id="PTHR34857">
    <property type="entry name" value="SLL0384 PROTEIN"/>
    <property type="match status" value="1"/>
</dbReference>
<comment type="caution">
    <text evidence="7">The sequence shown here is derived from an EMBL/GenBank/DDBJ whole genome shotgun (WGS) entry which is preliminary data.</text>
</comment>
<evidence type="ECO:0000256" key="1">
    <source>
        <dbReference type="ARBA" id="ARBA00004141"/>
    </source>
</evidence>
<sequence>MCKLTILGMYIVLIVLANIVKIHNLPLLLIPLSLCVFVFFAISGQPKDYFKFLKVVAFLVIFLFLVQSFLIKGQDPVLLWQWKFLKIHQEGLAKGIGLGFNIMNFAGIFYWLFKTSTYQEISTAMQQSGLNYKAAYVFLSTFNMIEVLSKNTYKIMDAQRARGVETEGNVITRFKAFYPILVPLVVNAFLEVGERALTLESKAFNVKCEKTILIPIGKNGFEGKALVIMAVIDICAIGGTIAWLIR</sequence>
<reference evidence="7 8" key="1">
    <citation type="submission" date="2018-08" db="EMBL/GenBank/DDBJ databases">
        <title>A genome reference for cultivated species of the human gut microbiota.</title>
        <authorList>
            <person name="Zou Y."/>
            <person name="Xue W."/>
            <person name="Luo G."/>
        </authorList>
    </citation>
    <scope>NUCLEOTIDE SEQUENCE [LARGE SCALE GENOMIC DNA]</scope>
    <source>
        <strain evidence="7 8">AF12-11</strain>
    </source>
</reference>
<dbReference type="Proteomes" id="UP000266376">
    <property type="component" value="Unassembled WGS sequence"/>
</dbReference>
<keyword evidence="5 6" id="KW-0472">Membrane</keyword>
<protein>
    <recommendedName>
        <fullName evidence="9">Energy-coupling factor transporter transmembrane protein EcfT</fullName>
    </recommendedName>
</protein>
<evidence type="ECO:0000256" key="2">
    <source>
        <dbReference type="ARBA" id="ARBA00022475"/>
    </source>
</evidence>
<dbReference type="Pfam" id="PF02361">
    <property type="entry name" value="CbiQ"/>
    <property type="match status" value="1"/>
</dbReference>
<keyword evidence="2" id="KW-1003">Cell membrane</keyword>
<dbReference type="GO" id="GO:0005886">
    <property type="term" value="C:plasma membrane"/>
    <property type="evidence" value="ECO:0007669"/>
    <property type="project" value="UniProtKB-ARBA"/>
</dbReference>
<dbReference type="InterPro" id="IPR003339">
    <property type="entry name" value="ABC/ECF_trnsptr_transmembrane"/>
</dbReference>
<feature type="transmembrane region" description="Helical" evidence="6">
    <location>
        <begin position="225"/>
        <end position="245"/>
    </location>
</feature>
<proteinExistence type="predicted"/>
<feature type="transmembrane region" description="Helical" evidence="6">
    <location>
        <begin position="52"/>
        <end position="71"/>
    </location>
</feature>
<evidence type="ECO:0000256" key="6">
    <source>
        <dbReference type="SAM" id="Phobius"/>
    </source>
</evidence>
<evidence type="ECO:0000256" key="3">
    <source>
        <dbReference type="ARBA" id="ARBA00022692"/>
    </source>
</evidence>
<comment type="subcellular location">
    <subcellularLocation>
        <location evidence="1">Membrane</location>
        <topology evidence="1">Multi-pass membrane protein</topology>
    </subcellularLocation>
</comment>
<evidence type="ECO:0008006" key="9">
    <source>
        <dbReference type="Google" id="ProtNLM"/>
    </source>
</evidence>
<dbReference type="EMBL" id="QSAJ01000018">
    <property type="protein sequence ID" value="RGW53053.1"/>
    <property type="molecule type" value="Genomic_DNA"/>
</dbReference>